<keyword evidence="1" id="KW-1133">Transmembrane helix</keyword>
<evidence type="ECO:0000313" key="2">
    <source>
        <dbReference type="EMBL" id="OGC92854.1"/>
    </source>
</evidence>
<accession>A0A1F4YG48</accession>
<evidence type="ECO:0000256" key="1">
    <source>
        <dbReference type="SAM" id="Phobius"/>
    </source>
</evidence>
<reference evidence="2 3" key="1">
    <citation type="journal article" date="2016" name="Nat. Commun.">
        <title>Thousands of microbial genomes shed light on interconnected biogeochemical processes in an aquifer system.</title>
        <authorList>
            <person name="Anantharaman K."/>
            <person name="Brown C.T."/>
            <person name="Hug L.A."/>
            <person name="Sharon I."/>
            <person name="Castelle C.J."/>
            <person name="Probst A.J."/>
            <person name="Thomas B.C."/>
            <person name="Singh A."/>
            <person name="Wilkins M.J."/>
            <person name="Karaoz U."/>
            <person name="Brodie E.L."/>
            <person name="Williams K.H."/>
            <person name="Hubbard S.S."/>
            <person name="Banfield J.F."/>
        </authorList>
    </citation>
    <scope>NUCLEOTIDE SEQUENCE [LARGE SCALE GENOMIC DNA]</scope>
</reference>
<evidence type="ECO:0008006" key="4">
    <source>
        <dbReference type="Google" id="ProtNLM"/>
    </source>
</evidence>
<dbReference type="EMBL" id="MEXH01000005">
    <property type="protein sequence ID" value="OGC92854.1"/>
    <property type="molecule type" value="Genomic_DNA"/>
</dbReference>
<evidence type="ECO:0000313" key="3">
    <source>
        <dbReference type="Proteomes" id="UP000178176"/>
    </source>
</evidence>
<feature type="transmembrane region" description="Helical" evidence="1">
    <location>
        <begin position="12"/>
        <end position="31"/>
    </location>
</feature>
<sequence>MNFRFGFTLVEILVAIGLLAVIGTSTSVLLMTSLRGARKATAIAMVKNEAEFAQSAMGQMVRYAKSITSCSATKLDIVRLNGDDVSYQLTGGVIASSSSKLSEAINLTSDRVAVSGCTGTMFSCSGNVVNVCFTANAAKGIDVTDTAGSGGIKFDSSITLRNAAN</sequence>
<proteinExistence type="predicted"/>
<organism evidence="2 3">
    <name type="scientific">Candidatus Amesbacteria bacterium RIFCSPHIGHO2_01_FULL_48_32b</name>
    <dbReference type="NCBI Taxonomy" id="1797253"/>
    <lineage>
        <taxon>Bacteria</taxon>
        <taxon>Candidatus Amesiibacteriota</taxon>
    </lineage>
</organism>
<keyword evidence="1" id="KW-0812">Transmembrane</keyword>
<name>A0A1F4YG48_9BACT</name>
<comment type="caution">
    <text evidence="2">The sequence shown here is derived from an EMBL/GenBank/DDBJ whole genome shotgun (WGS) entry which is preliminary data.</text>
</comment>
<dbReference type="InterPro" id="IPR045584">
    <property type="entry name" value="Pilin-like"/>
</dbReference>
<keyword evidence="1" id="KW-0472">Membrane</keyword>
<dbReference type="AlphaFoldDB" id="A0A1F4YG48"/>
<protein>
    <recommendedName>
        <fullName evidence="4">General secretion pathway GspH domain-containing protein</fullName>
    </recommendedName>
</protein>
<gene>
    <name evidence="2" type="ORF">A2876_01615</name>
</gene>
<dbReference type="SUPFAM" id="SSF54523">
    <property type="entry name" value="Pili subunits"/>
    <property type="match status" value="1"/>
</dbReference>
<dbReference type="NCBIfam" id="TIGR02532">
    <property type="entry name" value="IV_pilin_GFxxxE"/>
    <property type="match status" value="1"/>
</dbReference>
<dbReference type="Pfam" id="PF07963">
    <property type="entry name" value="N_methyl"/>
    <property type="match status" value="1"/>
</dbReference>
<dbReference type="InterPro" id="IPR012902">
    <property type="entry name" value="N_methyl_site"/>
</dbReference>
<dbReference type="Proteomes" id="UP000178176">
    <property type="component" value="Unassembled WGS sequence"/>
</dbReference>